<evidence type="ECO:0000313" key="2">
    <source>
        <dbReference type="EMBL" id="KIY61600.1"/>
    </source>
</evidence>
<evidence type="ECO:0000313" key="3">
    <source>
        <dbReference type="Proteomes" id="UP000054007"/>
    </source>
</evidence>
<dbReference type="AlphaFoldDB" id="A0A0D7AUB6"/>
<accession>A0A0D7AUB6</accession>
<keyword evidence="3" id="KW-1185">Reference proteome</keyword>
<sequence>MCIPHPELAAEGIIHWLVLIDVAEPATPARTPNVEHISPTTATPSSPINSATTSLPSNAPSPTSRCTANNNKAHPRRHPRRRRTLEDRLEAQIRVLDDRISSARRSSVYLQKELALWKGKADDLQKNLSFRTSH</sequence>
<feature type="region of interest" description="Disordered" evidence="1">
    <location>
        <begin position="30"/>
        <end position="86"/>
    </location>
</feature>
<dbReference type="EMBL" id="KN880909">
    <property type="protein sequence ID" value="KIY61600.1"/>
    <property type="molecule type" value="Genomic_DNA"/>
</dbReference>
<dbReference type="Proteomes" id="UP000054007">
    <property type="component" value="Unassembled WGS sequence"/>
</dbReference>
<protein>
    <submittedName>
        <fullName evidence="2">Uncharacterized protein</fullName>
    </submittedName>
</protein>
<organism evidence="2 3">
    <name type="scientific">Cylindrobasidium torrendii FP15055 ss-10</name>
    <dbReference type="NCBI Taxonomy" id="1314674"/>
    <lineage>
        <taxon>Eukaryota</taxon>
        <taxon>Fungi</taxon>
        <taxon>Dikarya</taxon>
        <taxon>Basidiomycota</taxon>
        <taxon>Agaricomycotina</taxon>
        <taxon>Agaricomycetes</taxon>
        <taxon>Agaricomycetidae</taxon>
        <taxon>Agaricales</taxon>
        <taxon>Marasmiineae</taxon>
        <taxon>Physalacriaceae</taxon>
        <taxon>Cylindrobasidium</taxon>
    </lineage>
</organism>
<evidence type="ECO:0000256" key="1">
    <source>
        <dbReference type="SAM" id="MobiDB-lite"/>
    </source>
</evidence>
<proteinExistence type="predicted"/>
<name>A0A0D7AUB6_9AGAR</name>
<feature type="compositionally biased region" description="Polar residues" evidence="1">
    <location>
        <begin position="38"/>
        <end position="72"/>
    </location>
</feature>
<feature type="compositionally biased region" description="Basic residues" evidence="1">
    <location>
        <begin position="73"/>
        <end position="83"/>
    </location>
</feature>
<reference evidence="2 3" key="1">
    <citation type="journal article" date="2015" name="Fungal Genet. Biol.">
        <title>Evolution of novel wood decay mechanisms in Agaricales revealed by the genome sequences of Fistulina hepatica and Cylindrobasidium torrendii.</title>
        <authorList>
            <person name="Floudas D."/>
            <person name="Held B.W."/>
            <person name="Riley R."/>
            <person name="Nagy L.G."/>
            <person name="Koehler G."/>
            <person name="Ransdell A.S."/>
            <person name="Younus H."/>
            <person name="Chow J."/>
            <person name="Chiniquy J."/>
            <person name="Lipzen A."/>
            <person name="Tritt A."/>
            <person name="Sun H."/>
            <person name="Haridas S."/>
            <person name="LaButti K."/>
            <person name="Ohm R.A."/>
            <person name="Kues U."/>
            <person name="Blanchette R.A."/>
            <person name="Grigoriev I.V."/>
            <person name="Minto R.E."/>
            <person name="Hibbett D.S."/>
        </authorList>
    </citation>
    <scope>NUCLEOTIDE SEQUENCE [LARGE SCALE GENOMIC DNA]</scope>
    <source>
        <strain evidence="2 3">FP15055 ss-10</strain>
    </source>
</reference>
<gene>
    <name evidence="2" type="ORF">CYLTODRAFT_495177</name>
</gene>